<sequence length="80" mass="9101">MDNLRSIAVVRHRRCSAYDKKERLLTVDLQLPEHCLHGASGDVDVCFFSESPEAFDAQLLRLLVATEQRRSALHVPCPLR</sequence>
<dbReference type="Proteomes" id="UP000095287">
    <property type="component" value="Unplaced"/>
</dbReference>
<evidence type="ECO:0000313" key="1">
    <source>
        <dbReference type="Proteomes" id="UP000095287"/>
    </source>
</evidence>
<proteinExistence type="predicted"/>
<reference evidence="2" key="1">
    <citation type="submission" date="2016-11" db="UniProtKB">
        <authorList>
            <consortium name="WormBaseParasite"/>
        </authorList>
    </citation>
    <scope>IDENTIFICATION</scope>
</reference>
<dbReference type="AlphaFoldDB" id="A0A1I7YK93"/>
<keyword evidence="1" id="KW-1185">Reference proteome</keyword>
<name>A0A1I7YK93_9BILA</name>
<organism evidence="1 2">
    <name type="scientific">Steinernema glaseri</name>
    <dbReference type="NCBI Taxonomy" id="37863"/>
    <lineage>
        <taxon>Eukaryota</taxon>
        <taxon>Metazoa</taxon>
        <taxon>Ecdysozoa</taxon>
        <taxon>Nematoda</taxon>
        <taxon>Chromadorea</taxon>
        <taxon>Rhabditida</taxon>
        <taxon>Tylenchina</taxon>
        <taxon>Panagrolaimomorpha</taxon>
        <taxon>Strongyloidoidea</taxon>
        <taxon>Steinernematidae</taxon>
        <taxon>Steinernema</taxon>
    </lineage>
</organism>
<evidence type="ECO:0000313" key="2">
    <source>
        <dbReference type="WBParaSite" id="L893_g16964.t1"/>
    </source>
</evidence>
<dbReference type="WBParaSite" id="L893_g16964.t1">
    <property type="protein sequence ID" value="L893_g16964.t1"/>
    <property type="gene ID" value="L893_g16964"/>
</dbReference>
<protein>
    <submittedName>
        <fullName evidence="2">Uncharacterized protein</fullName>
    </submittedName>
</protein>
<accession>A0A1I7YK93</accession>